<evidence type="ECO:0000256" key="3">
    <source>
        <dbReference type="ARBA" id="ARBA00022801"/>
    </source>
</evidence>
<dbReference type="PANTHER" id="PTHR10127">
    <property type="entry name" value="DISCOIDIN, CUB, EGF, LAMININ , AND ZINC METALLOPROTEASE DOMAIN CONTAINING"/>
    <property type="match status" value="1"/>
</dbReference>
<keyword evidence="5 6" id="KW-0482">Metalloprotease</keyword>
<keyword evidence="4 6" id="KW-0862">Zinc</keyword>
<evidence type="ECO:0000256" key="2">
    <source>
        <dbReference type="ARBA" id="ARBA00022723"/>
    </source>
</evidence>
<dbReference type="SUPFAM" id="SSF55486">
    <property type="entry name" value="Metalloproteases ('zincins'), catalytic domain"/>
    <property type="match status" value="1"/>
</dbReference>
<dbReference type="PROSITE" id="PS51864">
    <property type="entry name" value="ASTACIN"/>
    <property type="match status" value="1"/>
</dbReference>
<dbReference type="AlphaFoldDB" id="A0A7R9BKQ1"/>
<dbReference type="InterPro" id="IPR034035">
    <property type="entry name" value="Astacin-like_dom"/>
</dbReference>
<dbReference type="InterPro" id="IPR001506">
    <property type="entry name" value="Peptidase_M12A"/>
</dbReference>
<evidence type="ECO:0000259" key="8">
    <source>
        <dbReference type="PROSITE" id="PS51864"/>
    </source>
</evidence>
<dbReference type="PANTHER" id="PTHR10127:SF780">
    <property type="entry name" value="METALLOENDOPEPTIDASE"/>
    <property type="match status" value="1"/>
</dbReference>
<evidence type="ECO:0000313" key="10">
    <source>
        <dbReference type="Proteomes" id="UP000678499"/>
    </source>
</evidence>
<comment type="caution">
    <text evidence="6">Lacks conserved residue(s) required for the propagation of feature annotation.</text>
</comment>
<proteinExistence type="predicted"/>
<feature type="active site" evidence="6">
    <location>
        <position position="73"/>
    </location>
</feature>
<dbReference type="GO" id="GO:0006508">
    <property type="term" value="P:proteolysis"/>
    <property type="evidence" value="ECO:0007669"/>
    <property type="project" value="UniProtKB-KW"/>
</dbReference>
<feature type="binding site" evidence="6">
    <location>
        <position position="76"/>
    </location>
    <ligand>
        <name>Zn(2+)</name>
        <dbReference type="ChEBI" id="CHEBI:29105"/>
        <note>catalytic</note>
    </ligand>
</feature>
<feature type="binding site" evidence="6">
    <location>
        <position position="72"/>
    </location>
    <ligand>
        <name>Zn(2+)</name>
        <dbReference type="ChEBI" id="CHEBI:29105"/>
        <note>catalytic</note>
    </ligand>
</feature>
<evidence type="ECO:0000313" key="9">
    <source>
        <dbReference type="EMBL" id="CAD7276027.1"/>
    </source>
</evidence>
<keyword evidence="2 6" id="KW-0479">Metal-binding</keyword>
<keyword evidence="3 6" id="KW-0378">Hydrolase</keyword>
<sequence>MDLIHEAMDEIEKKTCVRFQRLKSDHGVKNFVHFTATNPLGGCWSSVGMDTRRSQVMNLQKPECWDKGVILHELVHNIGFYHEHQRPDRDNYIDVLYRNVRPDIEAHQFSKFPPHKVVDTGIPYDLDSIMHYDTHAFGIVDETGHPLPTILQKPPNQAQMILPIWARPYLSPLDAAEINHIYAGECRKRADLEAKGLL</sequence>
<gene>
    <name evidence="9" type="ORF">NMOB1V02_LOCUS3805</name>
</gene>
<accession>A0A7R9BKQ1</accession>
<dbReference type="EMBL" id="CAJPEX010000532">
    <property type="protein sequence ID" value="CAG0916179.1"/>
    <property type="molecule type" value="Genomic_DNA"/>
</dbReference>
<dbReference type="Proteomes" id="UP000678499">
    <property type="component" value="Unassembled WGS sequence"/>
</dbReference>
<dbReference type="GO" id="GO:0004222">
    <property type="term" value="F:metalloendopeptidase activity"/>
    <property type="evidence" value="ECO:0007669"/>
    <property type="project" value="UniProtKB-UniRule"/>
</dbReference>
<feature type="binding site" evidence="6">
    <location>
        <position position="82"/>
    </location>
    <ligand>
        <name>Zn(2+)</name>
        <dbReference type="ChEBI" id="CHEBI:29105"/>
        <note>catalytic</note>
    </ligand>
</feature>
<evidence type="ECO:0000256" key="6">
    <source>
        <dbReference type="PROSITE-ProRule" id="PRU01211"/>
    </source>
</evidence>
<protein>
    <recommendedName>
        <fullName evidence="7">Metalloendopeptidase</fullName>
        <ecNumber evidence="7">3.4.24.-</ecNumber>
    </recommendedName>
</protein>
<dbReference type="CDD" id="cd04280">
    <property type="entry name" value="ZnMc_astacin_like"/>
    <property type="match status" value="1"/>
</dbReference>
<keyword evidence="1 6" id="KW-0645">Protease</keyword>
<feature type="domain" description="Peptidase M12A" evidence="8">
    <location>
        <begin position="1"/>
        <end position="187"/>
    </location>
</feature>
<dbReference type="EC" id="3.4.24.-" evidence="7"/>
<dbReference type="GO" id="GO:0008270">
    <property type="term" value="F:zinc ion binding"/>
    <property type="evidence" value="ECO:0007669"/>
    <property type="project" value="UniProtKB-UniRule"/>
</dbReference>
<evidence type="ECO:0000256" key="1">
    <source>
        <dbReference type="ARBA" id="ARBA00022670"/>
    </source>
</evidence>
<name>A0A7R9BKQ1_9CRUS</name>
<keyword evidence="10" id="KW-1185">Reference proteome</keyword>
<dbReference type="OrthoDB" id="6334998at2759"/>
<comment type="cofactor">
    <cofactor evidence="6 7">
        <name>Zn(2+)</name>
        <dbReference type="ChEBI" id="CHEBI:29105"/>
    </cofactor>
    <text evidence="6 7">Binds 1 zinc ion per subunit.</text>
</comment>
<evidence type="ECO:0000256" key="5">
    <source>
        <dbReference type="ARBA" id="ARBA00023049"/>
    </source>
</evidence>
<dbReference type="EMBL" id="OA882569">
    <property type="protein sequence ID" value="CAD7276027.1"/>
    <property type="molecule type" value="Genomic_DNA"/>
</dbReference>
<dbReference type="Pfam" id="PF01400">
    <property type="entry name" value="Astacin"/>
    <property type="match status" value="1"/>
</dbReference>
<organism evidence="9">
    <name type="scientific">Notodromas monacha</name>
    <dbReference type="NCBI Taxonomy" id="399045"/>
    <lineage>
        <taxon>Eukaryota</taxon>
        <taxon>Metazoa</taxon>
        <taxon>Ecdysozoa</taxon>
        <taxon>Arthropoda</taxon>
        <taxon>Crustacea</taxon>
        <taxon>Oligostraca</taxon>
        <taxon>Ostracoda</taxon>
        <taxon>Podocopa</taxon>
        <taxon>Podocopida</taxon>
        <taxon>Cypridocopina</taxon>
        <taxon>Cypridoidea</taxon>
        <taxon>Cyprididae</taxon>
        <taxon>Notodromas</taxon>
    </lineage>
</organism>
<dbReference type="InterPro" id="IPR006026">
    <property type="entry name" value="Peptidase_Metallo"/>
</dbReference>
<evidence type="ECO:0000256" key="7">
    <source>
        <dbReference type="RuleBase" id="RU361183"/>
    </source>
</evidence>
<dbReference type="InterPro" id="IPR024079">
    <property type="entry name" value="MetalloPept_cat_dom_sf"/>
</dbReference>
<evidence type="ECO:0000256" key="4">
    <source>
        <dbReference type="ARBA" id="ARBA00022833"/>
    </source>
</evidence>
<dbReference type="SMART" id="SM00235">
    <property type="entry name" value="ZnMc"/>
    <property type="match status" value="1"/>
</dbReference>
<reference evidence="9" key="1">
    <citation type="submission" date="2020-11" db="EMBL/GenBank/DDBJ databases">
        <authorList>
            <person name="Tran Van P."/>
        </authorList>
    </citation>
    <scope>NUCLEOTIDE SEQUENCE</scope>
</reference>
<dbReference type="Gene3D" id="3.40.390.10">
    <property type="entry name" value="Collagenase (Catalytic Domain)"/>
    <property type="match status" value="1"/>
</dbReference>
<dbReference type="PRINTS" id="PR00480">
    <property type="entry name" value="ASTACIN"/>
</dbReference>